<comment type="caution">
    <text evidence="1">The sequence shown here is derived from an EMBL/GenBank/DDBJ whole genome shotgun (WGS) entry which is preliminary data.</text>
</comment>
<evidence type="ECO:0000313" key="1">
    <source>
        <dbReference type="EMBL" id="KAG9228756.1"/>
    </source>
</evidence>
<gene>
    <name evidence="1" type="ORF">BJ875DRAFT_346205</name>
</gene>
<organism evidence="1 2">
    <name type="scientific">Amylocarpus encephaloides</name>
    <dbReference type="NCBI Taxonomy" id="45428"/>
    <lineage>
        <taxon>Eukaryota</taxon>
        <taxon>Fungi</taxon>
        <taxon>Dikarya</taxon>
        <taxon>Ascomycota</taxon>
        <taxon>Pezizomycotina</taxon>
        <taxon>Leotiomycetes</taxon>
        <taxon>Helotiales</taxon>
        <taxon>Helotiales incertae sedis</taxon>
        <taxon>Amylocarpus</taxon>
    </lineage>
</organism>
<feature type="non-terminal residue" evidence="1">
    <location>
        <position position="1"/>
    </location>
</feature>
<dbReference type="OrthoDB" id="5232891at2759"/>
<proteinExistence type="predicted"/>
<evidence type="ECO:0000313" key="2">
    <source>
        <dbReference type="Proteomes" id="UP000824998"/>
    </source>
</evidence>
<sequence>SDYSSRPSYSDASMAGCRRAKTPVHFIGQLESKSAPYDLAQTLAQQYQDILPLPTLTPIPELKHRRKSIRKINCHASLRDLVKEQSRPPSLASDCDTLVGFESPTSLAGSQTKDCFPEITNLNLMDKQITGPLTPSEQNALETFNTIHNEIGLGICMDLLTNELASTLLKQNPTAIDDRASGLQILLMIEAYETLQQHIRKELHATSVRGEEVDGHLKDIDLILDQWLDSLYAIYD</sequence>
<dbReference type="Proteomes" id="UP000824998">
    <property type="component" value="Unassembled WGS sequence"/>
</dbReference>
<name>A0A9P7Y814_9HELO</name>
<dbReference type="AlphaFoldDB" id="A0A9P7Y814"/>
<keyword evidence="2" id="KW-1185">Reference proteome</keyword>
<protein>
    <submittedName>
        <fullName evidence="1">Uncharacterized protein</fullName>
    </submittedName>
</protein>
<reference evidence="1" key="1">
    <citation type="journal article" date="2021" name="IMA Fungus">
        <title>Genomic characterization of three marine fungi, including Emericellopsis atlantica sp. nov. with signatures of a generalist lifestyle and marine biomass degradation.</title>
        <authorList>
            <person name="Hagestad O.C."/>
            <person name="Hou L."/>
            <person name="Andersen J.H."/>
            <person name="Hansen E.H."/>
            <person name="Altermark B."/>
            <person name="Li C."/>
            <person name="Kuhnert E."/>
            <person name="Cox R.J."/>
            <person name="Crous P.W."/>
            <person name="Spatafora J.W."/>
            <person name="Lail K."/>
            <person name="Amirebrahimi M."/>
            <person name="Lipzen A."/>
            <person name="Pangilinan J."/>
            <person name="Andreopoulos W."/>
            <person name="Hayes R.D."/>
            <person name="Ng V."/>
            <person name="Grigoriev I.V."/>
            <person name="Jackson S.A."/>
            <person name="Sutton T.D.S."/>
            <person name="Dobson A.D.W."/>
            <person name="Rama T."/>
        </authorList>
    </citation>
    <scope>NUCLEOTIDE SEQUENCE</scope>
    <source>
        <strain evidence="1">TRa018bII</strain>
    </source>
</reference>
<accession>A0A9P7Y814</accession>
<feature type="non-terminal residue" evidence="1">
    <location>
        <position position="236"/>
    </location>
</feature>
<dbReference type="EMBL" id="MU251866">
    <property type="protein sequence ID" value="KAG9228756.1"/>
    <property type="molecule type" value="Genomic_DNA"/>
</dbReference>